<dbReference type="Proteomes" id="UP000198287">
    <property type="component" value="Unassembled WGS sequence"/>
</dbReference>
<organism evidence="4 5">
    <name type="scientific">Folsomia candida</name>
    <name type="common">Springtail</name>
    <dbReference type="NCBI Taxonomy" id="158441"/>
    <lineage>
        <taxon>Eukaryota</taxon>
        <taxon>Metazoa</taxon>
        <taxon>Ecdysozoa</taxon>
        <taxon>Arthropoda</taxon>
        <taxon>Hexapoda</taxon>
        <taxon>Collembola</taxon>
        <taxon>Entomobryomorpha</taxon>
        <taxon>Isotomoidea</taxon>
        <taxon>Isotomidae</taxon>
        <taxon>Proisotominae</taxon>
        <taxon>Folsomia</taxon>
    </lineage>
</organism>
<feature type="transmembrane region" description="Helical" evidence="1">
    <location>
        <begin position="7"/>
        <end position="27"/>
    </location>
</feature>
<dbReference type="OMA" id="NCERIVN"/>
<keyword evidence="1" id="KW-0472">Membrane</keyword>
<name>A0A226D4U0_FOLCA</name>
<sequence>MKKLQNFWVNGIIPIFTMLLLLIASATSDCQLPSTWRGTWFQQEHFETTRIKIDNSSINLSLWDPDNHFVNRELLGSCVKKDEDLYIFVDNISGNCTKCVIIKDLDTNVLNYRHTDCLDDGIDDIDTSSVKDLCTGLHNVDMDYYLIRDPFTPVPCPFRNEAFLFSYGKELNKDAVCPSNKSHTETCYDDTQLVFKYEACNDMNYEAKVEEIQCVGAWKDVDHKYFIATVMDSQRLRYVSGIYRCFIYNEIKDPVIQSRIRPDEVVGYNVSVSISETATCAGLRNPTSGSLSLTLYAAPKDQPPCPFPTWLNTKTSVWTSLDHHFTLSGTEKGSEMLFKDFKDSRRRGDPHNLGKFTCLEAVQSDGDDVVILAREIIGCNGQDVCITLSTKSDSISNFDLHFKDDSLTQPDFRSACLNRTFLDSVTNFQTDHREMTLIEEKAKSEPCPISGGYLLSGFYKHDNKYLGKDCKSSNPMMWPPQQMLAGQGKYQDVVKFVSGDCHAGDEEGEPVAQCLGSWQDPNNTINLILTFVTSNDTVPIHYCFSFEGNNTSGYILVHASTKHCPGVNPYHNELAFYMHNCGDCVDQDEMTESNRSLKLGSSGISPSFPSSRVTIVLVLMASFFLQ</sequence>
<dbReference type="EMBL" id="LNIX01000033">
    <property type="protein sequence ID" value="OXA40562.1"/>
    <property type="molecule type" value="Genomic_DNA"/>
</dbReference>
<comment type="caution">
    <text evidence="4">The sequence shown here is derived from an EMBL/GenBank/DDBJ whole genome shotgun (WGS) entry which is preliminary data.</text>
</comment>
<dbReference type="PANTHER" id="PTHR22255">
    <property type="entry name" value="LP06548P"/>
    <property type="match status" value="1"/>
</dbReference>
<dbReference type="STRING" id="158441.A0A226D4U0"/>
<feature type="domain" description="DUF7044" evidence="3">
    <location>
        <begin position="29"/>
        <end position="134"/>
    </location>
</feature>
<dbReference type="InterPro" id="IPR055470">
    <property type="entry name" value="DUF7042"/>
</dbReference>
<protein>
    <submittedName>
        <fullName evidence="4">Uncharacterized protein</fullName>
    </submittedName>
</protein>
<dbReference type="Pfam" id="PF23071">
    <property type="entry name" value="DUF7044"/>
    <property type="match status" value="1"/>
</dbReference>
<feature type="domain" description="DUF7042" evidence="2">
    <location>
        <begin position="153"/>
        <end position="295"/>
    </location>
</feature>
<evidence type="ECO:0000256" key="1">
    <source>
        <dbReference type="SAM" id="Phobius"/>
    </source>
</evidence>
<accession>A0A226D4U0</accession>
<dbReference type="PANTHER" id="PTHR22255:SF9">
    <property type="entry name" value="LP06548P"/>
    <property type="match status" value="1"/>
</dbReference>
<keyword evidence="5" id="KW-1185">Reference proteome</keyword>
<reference evidence="4 5" key="1">
    <citation type="submission" date="2015-12" db="EMBL/GenBank/DDBJ databases">
        <title>The genome of Folsomia candida.</title>
        <authorList>
            <person name="Faddeeva A."/>
            <person name="Derks M.F."/>
            <person name="Anvar Y."/>
            <person name="Smit S."/>
            <person name="Van Straalen N."/>
            <person name="Roelofs D."/>
        </authorList>
    </citation>
    <scope>NUCLEOTIDE SEQUENCE [LARGE SCALE GENOMIC DNA]</scope>
    <source>
        <strain evidence="4 5">VU population</strain>
        <tissue evidence="4">Whole body</tissue>
    </source>
</reference>
<proteinExistence type="predicted"/>
<dbReference type="InterPro" id="IPR055472">
    <property type="entry name" value="DUF7044"/>
</dbReference>
<dbReference type="Pfam" id="PF23069">
    <property type="entry name" value="DUF7042"/>
    <property type="match status" value="1"/>
</dbReference>
<gene>
    <name evidence="4" type="ORF">Fcan01_24619</name>
</gene>
<evidence type="ECO:0000313" key="4">
    <source>
        <dbReference type="EMBL" id="OXA40562.1"/>
    </source>
</evidence>
<evidence type="ECO:0000259" key="2">
    <source>
        <dbReference type="Pfam" id="PF23069"/>
    </source>
</evidence>
<evidence type="ECO:0000259" key="3">
    <source>
        <dbReference type="Pfam" id="PF23071"/>
    </source>
</evidence>
<keyword evidence="1" id="KW-0812">Transmembrane</keyword>
<dbReference type="OrthoDB" id="9979716at2759"/>
<dbReference type="AlphaFoldDB" id="A0A226D4U0"/>
<keyword evidence="1" id="KW-1133">Transmembrane helix</keyword>
<evidence type="ECO:0000313" key="5">
    <source>
        <dbReference type="Proteomes" id="UP000198287"/>
    </source>
</evidence>